<dbReference type="GO" id="GO:0003700">
    <property type="term" value="F:DNA-binding transcription factor activity"/>
    <property type="evidence" value="ECO:0007669"/>
    <property type="project" value="InterPro"/>
</dbReference>
<dbReference type="PRINTS" id="PR00032">
    <property type="entry name" value="HTHARAC"/>
</dbReference>
<keyword evidence="1" id="KW-0805">Transcription regulation</keyword>
<evidence type="ECO:0000313" key="6">
    <source>
        <dbReference type="Proteomes" id="UP000244128"/>
    </source>
</evidence>
<protein>
    <submittedName>
        <fullName evidence="5">Helix-turn-helix protein</fullName>
    </submittedName>
</protein>
<keyword evidence="3" id="KW-0804">Transcription</keyword>
<evidence type="ECO:0000256" key="3">
    <source>
        <dbReference type="ARBA" id="ARBA00023163"/>
    </source>
</evidence>
<dbReference type="InterPro" id="IPR009057">
    <property type="entry name" value="Homeodomain-like_sf"/>
</dbReference>
<accession>A0A2T5HKD9</accession>
<evidence type="ECO:0000313" key="5">
    <source>
        <dbReference type="EMBL" id="PTQ72047.1"/>
    </source>
</evidence>
<dbReference type="PROSITE" id="PS01124">
    <property type="entry name" value="HTH_ARAC_FAMILY_2"/>
    <property type="match status" value="1"/>
</dbReference>
<name>A0A2T5HKD9_9PROT</name>
<dbReference type="SUPFAM" id="SSF46689">
    <property type="entry name" value="Homeodomain-like"/>
    <property type="match status" value="2"/>
</dbReference>
<feature type="domain" description="HTH araC/xylS-type" evidence="4">
    <location>
        <begin position="31"/>
        <end position="129"/>
    </location>
</feature>
<comment type="caution">
    <text evidence="5">The sequence shown here is derived from an EMBL/GenBank/DDBJ whole genome shotgun (WGS) entry which is preliminary data.</text>
</comment>
<dbReference type="PANTHER" id="PTHR46796">
    <property type="entry name" value="HTH-TYPE TRANSCRIPTIONAL ACTIVATOR RHAS-RELATED"/>
    <property type="match status" value="1"/>
</dbReference>
<dbReference type="EMBL" id="QAOI01000029">
    <property type="protein sequence ID" value="PTQ72047.1"/>
    <property type="molecule type" value="Genomic_DNA"/>
</dbReference>
<dbReference type="GO" id="GO:0043565">
    <property type="term" value="F:sequence-specific DNA binding"/>
    <property type="evidence" value="ECO:0007669"/>
    <property type="project" value="InterPro"/>
</dbReference>
<dbReference type="PANTHER" id="PTHR46796:SF14">
    <property type="entry name" value="TRANSCRIPTIONAL REGULATORY PROTEIN"/>
    <property type="match status" value="1"/>
</dbReference>
<dbReference type="SMART" id="SM00342">
    <property type="entry name" value="HTH_ARAC"/>
    <property type="match status" value="1"/>
</dbReference>
<gene>
    <name evidence="5" type="ORF">C8R26_12916</name>
</gene>
<keyword evidence="2" id="KW-0238">DNA-binding</keyword>
<dbReference type="Pfam" id="PF12833">
    <property type="entry name" value="HTH_18"/>
    <property type="match status" value="1"/>
</dbReference>
<organism evidence="5 6">
    <name type="scientific">Nitrosomonas oligotropha</name>
    <dbReference type="NCBI Taxonomy" id="42354"/>
    <lineage>
        <taxon>Bacteria</taxon>
        <taxon>Pseudomonadati</taxon>
        <taxon>Pseudomonadota</taxon>
        <taxon>Betaproteobacteria</taxon>
        <taxon>Nitrosomonadales</taxon>
        <taxon>Nitrosomonadaceae</taxon>
        <taxon>Nitrosomonas</taxon>
    </lineage>
</organism>
<dbReference type="AlphaFoldDB" id="A0A2T5HKD9"/>
<dbReference type="InterPro" id="IPR018060">
    <property type="entry name" value="HTH_AraC"/>
</dbReference>
<evidence type="ECO:0000259" key="4">
    <source>
        <dbReference type="PROSITE" id="PS01124"/>
    </source>
</evidence>
<dbReference type="Proteomes" id="UP000244128">
    <property type="component" value="Unassembled WGS sequence"/>
</dbReference>
<sequence>MFLFSERTGFASVNGVNNTMAQSPELLRCLLRAKDCMDATSQEEWPVERLARISNVSEAHFARSFKEPFGVPPHRYLLTRRIERAKALLRDSEMPITDIAFQTGWSSQGTFGRIFRDITGESPGELRKREQIEPHQRDSVPGCYLSAANRPDLTIAVLEKRRLEAGVSIASSNESEVP</sequence>
<dbReference type="InterPro" id="IPR050204">
    <property type="entry name" value="AraC_XylS_family_regulators"/>
</dbReference>
<evidence type="ECO:0000256" key="2">
    <source>
        <dbReference type="ARBA" id="ARBA00023125"/>
    </source>
</evidence>
<dbReference type="Gene3D" id="1.10.10.60">
    <property type="entry name" value="Homeodomain-like"/>
    <property type="match status" value="2"/>
</dbReference>
<proteinExistence type="predicted"/>
<evidence type="ECO:0000256" key="1">
    <source>
        <dbReference type="ARBA" id="ARBA00023015"/>
    </source>
</evidence>
<dbReference type="InterPro" id="IPR020449">
    <property type="entry name" value="Tscrpt_reg_AraC-type_HTH"/>
</dbReference>
<reference evidence="5 6" key="1">
    <citation type="submission" date="2018-04" db="EMBL/GenBank/DDBJ databases">
        <title>Active sludge and wastewater microbial communities from Klosterneuburg, Austria.</title>
        <authorList>
            <person name="Wagner M."/>
        </authorList>
    </citation>
    <scope>NUCLEOTIDE SEQUENCE [LARGE SCALE GENOMIC DNA]</scope>
    <source>
        <strain evidence="5 6">Nm49</strain>
    </source>
</reference>